<comment type="caution">
    <text evidence="1">The sequence shown here is derived from an EMBL/GenBank/DDBJ whole genome shotgun (WGS) entry which is preliminary data.</text>
</comment>
<protein>
    <submittedName>
        <fullName evidence="1">Uncharacterized protein</fullName>
    </submittedName>
</protein>
<gene>
    <name evidence="1" type="ORF">S01H4_44436</name>
</gene>
<dbReference type="AlphaFoldDB" id="X1D4W7"/>
<reference evidence="1" key="1">
    <citation type="journal article" date="2014" name="Front. Microbiol.">
        <title>High frequency of phylogenetically diverse reductive dehalogenase-homologous genes in deep subseafloor sedimentary metagenomes.</title>
        <authorList>
            <person name="Kawai M."/>
            <person name="Futagami T."/>
            <person name="Toyoda A."/>
            <person name="Takaki Y."/>
            <person name="Nishi S."/>
            <person name="Hori S."/>
            <person name="Arai W."/>
            <person name="Tsubouchi T."/>
            <person name="Morono Y."/>
            <person name="Uchiyama I."/>
            <person name="Ito T."/>
            <person name="Fujiyama A."/>
            <person name="Inagaki F."/>
            <person name="Takami H."/>
        </authorList>
    </citation>
    <scope>NUCLEOTIDE SEQUENCE</scope>
    <source>
        <strain evidence="1">Expedition CK06-06</strain>
    </source>
</reference>
<dbReference type="EMBL" id="BART01024640">
    <property type="protein sequence ID" value="GAG91476.1"/>
    <property type="molecule type" value="Genomic_DNA"/>
</dbReference>
<proteinExistence type="predicted"/>
<name>X1D4W7_9ZZZZ</name>
<accession>X1D4W7</accession>
<organism evidence="1">
    <name type="scientific">marine sediment metagenome</name>
    <dbReference type="NCBI Taxonomy" id="412755"/>
    <lineage>
        <taxon>unclassified sequences</taxon>
        <taxon>metagenomes</taxon>
        <taxon>ecological metagenomes</taxon>
    </lineage>
</organism>
<evidence type="ECO:0000313" key="1">
    <source>
        <dbReference type="EMBL" id="GAG91476.1"/>
    </source>
</evidence>
<sequence>MELIAKIWRRKSNGQKFITIPKNCELTEGTYVRIKSMTETK</sequence>